<dbReference type="KEGG" id="caa:Caka_2697"/>
<keyword evidence="2" id="KW-1185">Reference proteome</keyword>
<dbReference type="HOGENOM" id="CLU_3232294_0_0_0"/>
<accession>D5EPX9</accession>
<proteinExistence type="predicted"/>
<protein>
    <recommendedName>
        <fullName evidence="3">GxxExxY protein</fullName>
    </recommendedName>
</protein>
<evidence type="ECO:0000313" key="1">
    <source>
        <dbReference type="EMBL" id="ADE55712.1"/>
    </source>
</evidence>
<evidence type="ECO:0008006" key="3">
    <source>
        <dbReference type="Google" id="ProtNLM"/>
    </source>
</evidence>
<name>D5EPX9_CORAD</name>
<dbReference type="STRING" id="583355.Caka_2697"/>
<sequence>MKHEDLTETIIGAAIEVHRHWGPGLLMNFNVPVLKDGIKRVVL</sequence>
<dbReference type="Proteomes" id="UP000000925">
    <property type="component" value="Chromosome"/>
</dbReference>
<gene>
    <name evidence="1" type="ordered locus">Caka_2697</name>
</gene>
<evidence type="ECO:0000313" key="2">
    <source>
        <dbReference type="Proteomes" id="UP000000925"/>
    </source>
</evidence>
<reference evidence="1 2" key="1">
    <citation type="journal article" date="2010" name="Stand. Genomic Sci.">
        <title>Complete genome sequence of Coraliomargarita akajimensis type strain (04OKA010-24).</title>
        <authorList>
            <person name="Mavromatis K."/>
            <person name="Abt B."/>
            <person name="Brambilla E."/>
            <person name="Lapidus A."/>
            <person name="Copeland A."/>
            <person name="Deshpande S."/>
            <person name="Nolan M."/>
            <person name="Lucas S."/>
            <person name="Tice H."/>
            <person name="Cheng J.F."/>
            <person name="Han C."/>
            <person name="Detter J.C."/>
            <person name="Woyke T."/>
            <person name="Goodwin L."/>
            <person name="Pitluck S."/>
            <person name="Held B."/>
            <person name="Brettin T."/>
            <person name="Tapia R."/>
            <person name="Ivanova N."/>
            <person name="Mikhailova N."/>
            <person name="Pati A."/>
            <person name="Liolios K."/>
            <person name="Chen A."/>
            <person name="Palaniappan K."/>
            <person name="Land M."/>
            <person name="Hauser L."/>
            <person name="Chang Y.J."/>
            <person name="Jeffries C.D."/>
            <person name="Rohde M."/>
            <person name="Goker M."/>
            <person name="Bristow J."/>
            <person name="Eisen J.A."/>
            <person name="Markowitz V."/>
            <person name="Hugenholtz P."/>
            <person name="Klenk H.P."/>
            <person name="Kyrpides N.C."/>
        </authorList>
    </citation>
    <scope>NUCLEOTIDE SEQUENCE [LARGE SCALE GENOMIC DNA]</scope>
    <source>
        <strain evidence="2">DSM 45221 / IAM 15411 / JCM 23193 / KCTC 12865</strain>
    </source>
</reference>
<organism evidence="1 2">
    <name type="scientific">Coraliomargarita akajimensis (strain DSM 45221 / IAM 15411 / JCM 23193 / KCTC 12865 / 04OKA010-24)</name>
    <dbReference type="NCBI Taxonomy" id="583355"/>
    <lineage>
        <taxon>Bacteria</taxon>
        <taxon>Pseudomonadati</taxon>
        <taxon>Verrucomicrobiota</taxon>
        <taxon>Opitutia</taxon>
        <taxon>Puniceicoccales</taxon>
        <taxon>Coraliomargaritaceae</taxon>
        <taxon>Coraliomargarita</taxon>
    </lineage>
</organism>
<dbReference type="AlphaFoldDB" id="D5EPX9"/>
<dbReference type="EMBL" id="CP001998">
    <property type="protein sequence ID" value="ADE55712.1"/>
    <property type="molecule type" value="Genomic_DNA"/>
</dbReference>